<sequence length="167" mass="19266">MSTNSPTNLYTTEVTTIAGQRMTLEPYQGQVLLIVNVASRCGFTPQYAELETLYREFKTRGFSILAFPCDQFLHQEPGSNQEIQTFAESCFNISFPLFAKIDVKGKEQAPLFTYLAKHIKKRPWKFIPWNFTKILVDTQGRVLKRYLPTTSLKKIRKEIEPLLPVNN</sequence>
<dbReference type="InterPro" id="IPR036249">
    <property type="entry name" value="Thioredoxin-like_sf"/>
</dbReference>
<dbReference type="OrthoDB" id="9785502at2"/>
<name>A0A0W0SWS9_9GAMM</name>
<dbReference type="CDD" id="cd00340">
    <property type="entry name" value="GSH_Peroxidase"/>
    <property type="match status" value="1"/>
</dbReference>
<dbReference type="PROSITE" id="PS00460">
    <property type="entry name" value="GLUTATHIONE_PEROXID_1"/>
    <property type="match status" value="1"/>
</dbReference>
<comment type="similarity">
    <text evidence="1 5">Belongs to the glutathione peroxidase family.</text>
</comment>
<dbReference type="FunFam" id="3.40.30.10:FF:000010">
    <property type="entry name" value="Glutathione peroxidase"/>
    <property type="match status" value="1"/>
</dbReference>
<evidence type="ECO:0000256" key="2">
    <source>
        <dbReference type="ARBA" id="ARBA00022559"/>
    </source>
</evidence>
<keyword evidence="2 5" id="KW-0575">Peroxidase</keyword>
<gene>
    <name evidence="6" type="primary">btuE</name>
    <name evidence="6" type="ORF">Ldro_1032</name>
</gene>
<dbReference type="Gene3D" id="3.40.30.10">
    <property type="entry name" value="Glutaredoxin"/>
    <property type="match status" value="1"/>
</dbReference>
<dbReference type="SUPFAM" id="SSF52833">
    <property type="entry name" value="Thioredoxin-like"/>
    <property type="match status" value="1"/>
</dbReference>
<feature type="active site" evidence="4">
    <location>
        <position position="41"/>
    </location>
</feature>
<dbReference type="PATRIC" id="fig|1212489.4.peg.1087"/>
<dbReference type="GO" id="GO:0004601">
    <property type="term" value="F:peroxidase activity"/>
    <property type="evidence" value="ECO:0007669"/>
    <property type="project" value="UniProtKB-KW"/>
</dbReference>
<dbReference type="PIRSF" id="PIRSF000303">
    <property type="entry name" value="Glutathion_perox"/>
    <property type="match status" value="1"/>
</dbReference>
<evidence type="ECO:0000256" key="5">
    <source>
        <dbReference type="RuleBase" id="RU000499"/>
    </source>
</evidence>
<dbReference type="STRING" id="1212489.Ldro_1032"/>
<dbReference type="GO" id="GO:0034599">
    <property type="term" value="P:cellular response to oxidative stress"/>
    <property type="evidence" value="ECO:0007669"/>
    <property type="project" value="TreeGrafter"/>
</dbReference>
<proteinExistence type="inferred from homology"/>
<accession>A0A0W0SWS9</accession>
<dbReference type="PANTHER" id="PTHR11592:SF78">
    <property type="entry name" value="GLUTATHIONE PEROXIDASE"/>
    <property type="match status" value="1"/>
</dbReference>
<keyword evidence="3 5" id="KW-0560">Oxidoreductase</keyword>
<dbReference type="RefSeq" id="WP_083497898.1">
    <property type="nucleotide sequence ID" value="NZ_CAAAIU010000007.1"/>
</dbReference>
<evidence type="ECO:0000313" key="7">
    <source>
        <dbReference type="Proteomes" id="UP000054736"/>
    </source>
</evidence>
<dbReference type="EMBL" id="LNXY01000020">
    <property type="protein sequence ID" value="KTC87413.1"/>
    <property type="molecule type" value="Genomic_DNA"/>
</dbReference>
<comment type="caution">
    <text evidence="6">The sequence shown here is derived from an EMBL/GenBank/DDBJ whole genome shotgun (WGS) entry which is preliminary data.</text>
</comment>
<organism evidence="6 7">
    <name type="scientific">Legionella drozanskii LLAP-1</name>
    <dbReference type="NCBI Taxonomy" id="1212489"/>
    <lineage>
        <taxon>Bacteria</taxon>
        <taxon>Pseudomonadati</taxon>
        <taxon>Pseudomonadota</taxon>
        <taxon>Gammaproteobacteria</taxon>
        <taxon>Legionellales</taxon>
        <taxon>Legionellaceae</taxon>
        <taxon>Legionella</taxon>
    </lineage>
</organism>
<dbReference type="Pfam" id="PF00255">
    <property type="entry name" value="GSHPx"/>
    <property type="match status" value="1"/>
</dbReference>
<protein>
    <recommendedName>
        <fullName evidence="5">Glutathione peroxidase</fullName>
    </recommendedName>
</protein>
<dbReference type="InterPro" id="IPR029759">
    <property type="entry name" value="GPX_AS"/>
</dbReference>
<dbReference type="InterPro" id="IPR000889">
    <property type="entry name" value="Glutathione_peroxidase"/>
</dbReference>
<dbReference type="PRINTS" id="PR01011">
    <property type="entry name" value="GLUTPROXDASE"/>
</dbReference>
<dbReference type="PROSITE" id="PS51355">
    <property type="entry name" value="GLUTATHIONE_PEROXID_3"/>
    <property type="match status" value="1"/>
</dbReference>
<keyword evidence="7" id="KW-1185">Reference proteome</keyword>
<evidence type="ECO:0000256" key="4">
    <source>
        <dbReference type="PIRSR" id="PIRSR000303-1"/>
    </source>
</evidence>
<dbReference type="AlphaFoldDB" id="A0A0W0SWS9"/>
<evidence type="ECO:0000313" key="6">
    <source>
        <dbReference type="EMBL" id="KTC87413.1"/>
    </source>
</evidence>
<evidence type="ECO:0000256" key="3">
    <source>
        <dbReference type="ARBA" id="ARBA00023002"/>
    </source>
</evidence>
<dbReference type="Proteomes" id="UP000054736">
    <property type="component" value="Unassembled WGS sequence"/>
</dbReference>
<evidence type="ECO:0000256" key="1">
    <source>
        <dbReference type="ARBA" id="ARBA00006926"/>
    </source>
</evidence>
<reference evidence="6 7" key="1">
    <citation type="submission" date="2015-11" db="EMBL/GenBank/DDBJ databases">
        <title>Genomic analysis of 38 Legionella species identifies large and diverse effector repertoires.</title>
        <authorList>
            <person name="Burstein D."/>
            <person name="Amaro F."/>
            <person name="Zusman T."/>
            <person name="Lifshitz Z."/>
            <person name="Cohen O."/>
            <person name="Gilbert J.A."/>
            <person name="Pupko T."/>
            <person name="Shuman H.A."/>
            <person name="Segal G."/>
        </authorList>
    </citation>
    <scope>NUCLEOTIDE SEQUENCE [LARGE SCALE GENOMIC DNA]</scope>
    <source>
        <strain evidence="6 7">ATCC 700990</strain>
    </source>
</reference>
<dbReference type="PANTHER" id="PTHR11592">
    <property type="entry name" value="GLUTATHIONE PEROXIDASE"/>
    <property type="match status" value="1"/>
</dbReference>